<name>A0A1T2GTI6_SOVGS</name>
<feature type="domain" description="Cytochrome c" evidence="8">
    <location>
        <begin position="134"/>
        <end position="215"/>
    </location>
</feature>
<keyword evidence="4" id="KW-0249">Electron transport</keyword>
<protein>
    <recommendedName>
        <fullName evidence="8">Cytochrome c domain-containing protein</fullName>
    </recommendedName>
</protein>
<sequence length="233" mass="26502">MNKMWLFHRGAVLLATALFSSGLIAEETMTVELTFTPDLNNGRNVYETCASCHLPEGWGSSDGAYPQIAGQHQQVLLKQLLDIRDGHRENSIMYPFVQERTIGGYQSLVDVVTYITRMPMHPRHKQGPFSDFSDEYKQGEQLYQKHCASCHGAEGGGNDKTRTPKLYGQHYPYVLRQIDLIRKELRSVDPVMKGGVDQLSPEELMMIVNYVSWIEVPEGEKAPSANWRNTDFY</sequence>
<evidence type="ECO:0000256" key="5">
    <source>
        <dbReference type="ARBA" id="ARBA00023004"/>
    </source>
</evidence>
<evidence type="ECO:0000256" key="2">
    <source>
        <dbReference type="ARBA" id="ARBA00022617"/>
    </source>
</evidence>
<feature type="domain" description="Cytochrome c" evidence="8">
    <location>
        <begin position="37"/>
        <end position="119"/>
    </location>
</feature>
<evidence type="ECO:0000256" key="4">
    <source>
        <dbReference type="ARBA" id="ARBA00022982"/>
    </source>
</evidence>
<dbReference type="Gene3D" id="1.10.760.10">
    <property type="entry name" value="Cytochrome c-like domain"/>
    <property type="match status" value="2"/>
</dbReference>
<evidence type="ECO:0000256" key="7">
    <source>
        <dbReference type="SAM" id="SignalP"/>
    </source>
</evidence>
<evidence type="ECO:0000259" key="8">
    <source>
        <dbReference type="PROSITE" id="PS51007"/>
    </source>
</evidence>
<dbReference type="SUPFAM" id="SSF46626">
    <property type="entry name" value="Cytochrome c"/>
    <property type="match status" value="2"/>
</dbReference>
<dbReference type="AlphaFoldDB" id="A0A1T2GTI6"/>
<gene>
    <name evidence="9" type="ORF">BOV88_00345</name>
</gene>
<dbReference type="InterPro" id="IPR009056">
    <property type="entry name" value="Cyt_c-like_dom"/>
</dbReference>
<keyword evidence="3 6" id="KW-0479">Metal-binding</keyword>
<dbReference type="Pfam" id="PF13442">
    <property type="entry name" value="Cytochrome_CBB3"/>
    <property type="match status" value="1"/>
</dbReference>
<reference evidence="9 10" key="1">
    <citation type="submission" date="2016-11" db="EMBL/GenBank/DDBJ databases">
        <title>Mixed transmission modes and dynamic genome evolution in an obligate animal-bacterial symbiosis.</title>
        <authorList>
            <person name="Russell S.L."/>
            <person name="Corbett-Detig R.B."/>
            <person name="Cavanaugh C.M."/>
        </authorList>
    </citation>
    <scope>NUCLEOTIDE SEQUENCE [LARGE SCALE GENOMIC DNA]</scope>
    <source>
        <strain evidence="9">MA-KB16</strain>
    </source>
</reference>
<keyword evidence="5 6" id="KW-0408">Iron</keyword>
<proteinExistence type="predicted"/>
<dbReference type="InterPro" id="IPR050597">
    <property type="entry name" value="Cytochrome_c_Oxidase_Subunit"/>
</dbReference>
<evidence type="ECO:0000256" key="3">
    <source>
        <dbReference type="ARBA" id="ARBA00022723"/>
    </source>
</evidence>
<dbReference type="GO" id="GO:0009055">
    <property type="term" value="F:electron transfer activity"/>
    <property type="evidence" value="ECO:0007669"/>
    <property type="project" value="InterPro"/>
</dbReference>
<evidence type="ECO:0000256" key="6">
    <source>
        <dbReference type="PROSITE-ProRule" id="PRU00433"/>
    </source>
</evidence>
<dbReference type="GO" id="GO:0020037">
    <property type="term" value="F:heme binding"/>
    <property type="evidence" value="ECO:0007669"/>
    <property type="project" value="InterPro"/>
</dbReference>
<dbReference type="Pfam" id="PF00034">
    <property type="entry name" value="Cytochrom_C"/>
    <property type="match status" value="1"/>
</dbReference>
<dbReference type="PROSITE" id="PS51007">
    <property type="entry name" value="CYTC"/>
    <property type="match status" value="2"/>
</dbReference>
<dbReference type="EMBL" id="MPNX01000001">
    <property type="protein sequence ID" value="OOY36355.1"/>
    <property type="molecule type" value="Genomic_DNA"/>
</dbReference>
<keyword evidence="1" id="KW-0813">Transport</keyword>
<accession>A0A1T2GTI6</accession>
<organism evidence="9 10">
    <name type="scientific">Solemya velum gill symbiont</name>
    <dbReference type="NCBI Taxonomy" id="2340"/>
    <lineage>
        <taxon>Bacteria</taxon>
        <taxon>Pseudomonadati</taxon>
        <taxon>Pseudomonadota</taxon>
        <taxon>Gammaproteobacteria</taxon>
        <taxon>sulfur-oxidizing symbionts</taxon>
    </lineage>
</organism>
<dbReference type="InterPro" id="IPR036909">
    <property type="entry name" value="Cyt_c-like_dom_sf"/>
</dbReference>
<keyword evidence="2 6" id="KW-0349">Heme</keyword>
<evidence type="ECO:0000256" key="1">
    <source>
        <dbReference type="ARBA" id="ARBA00022448"/>
    </source>
</evidence>
<feature type="chain" id="PRO_5030034383" description="Cytochrome c domain-containing protein" evidence="7">
    <location>
        <begin position="26"/>
        <end position="233"/>
    </location>
</feature>
<dbReference type="Proteomes" id="UP000190962">
    <property type="component" value="Unassembled WGS sequence"/>
</dbReference>
<dbReference type="GO" id="GO:0046872">
    <property type="term" value="F:metal ion binding"/>
    <property type="evidence" value="ECO:0007669"/>
    <property type="project" value="UniProtKB-KW"/>
</dbReference>
<comment type="caution">
    <text evidence="9">The sequence shown here is derived from an EMBL/GenBank/DDBJ whole genome shotgun (WGS) entry which is preliminary data.</text>
</comment>
<keyword evidence="7" id="KW-0732">Signal</keyword>
<dbReference type="PANTHER" id="PTHR33751:SF9">
    <property type="entry name" value="CYTOCHROME C4"/>
    <property type="match status" value="1"/>
</dbReference>
<feature type="signal peptide" evidence="7">
    <location>
        <begin position="1"/>
        <end position="25"/>
    </location>
</feature>
<evidence type="ECO:0000313" key="10">
    <source>
        <dbReference type="Proteomes" id="UP000190962"/>
    </source>
</evidence>
<dbReference type="PANTHER" id="PTHR33751">
    <property type="entry name" value="CBB3-TYPE CYTOCHROME C OXIDASE SUBUNIT FIXP"/>
    <property type="match status" value="1"/>
</dbReference>
<evidence type="ECO:0000313" key="9">
    <source>
        <dbReference type="EMBL" id="OOY36355.1"/>
    </source>
</evidence>